<dbReference type="EMBL" id="JAVRRD010000004">
    <property type="protein sequence ID" value="KAK5059834.1"/>
    <property type="molecule type" value="Genomic_DNA"/>
</dbReference>
<evidence type="ECO:0000313" key="2">
    <source>
        <dbReference type="Proteomes" id="UP001358417"/>
    </source>
</evidence>
<dbReference type="AlphaFoldDB" id="A0AAV9NJ09"/>
<keyword evidence="2" id="KW-1185">Reference proteome</keyword>
<dbReference type="GeneID" id="89977875"/>
<gene>
    <name evidence="1" type="ORF">LTR84_009717</name>
</gene>
<sequence length="173" mass="19243">MCRPNSAVDFMASHNLQTSQLALTSNIGMSPRTEGGLGDLHAASQLIPKNEPYVMLNMMNFKPEAQYDNDFEGSPSNPISGAEAYTIYRQAFGKRATELGVKNPAVLFLGKAHTNLIAGPQEGESWDFIVMVRFENFASFKMVLEDEGYIKLIQPHRLAAVREFRSFAVSEIH</sequence>
<evidence type="ECO:0000313" key="1">
    <source>
        <dbReference type="EMBL" id="KAK5059834.1"/>
    </source>
</evidence>
<dbReference type="Proteomes" id="UP001358417">
    <property type="component" value="Unassembled WGS sequence"/>
</dbReference>
<organism evidence="1 2">
    <name type="scientific">Exophiala bonariae</name>
    <dbReference type="NCBI Taxonomy" id="1690606"/>
    <lineage>
        <taxon>Eukaryota</taxon>
        <taxon>Fungi</taxon>
        <taxon>Dikarya</taxon>
        <taxon>Ascomycota</taxon>
        <taxon>Pezizomycotina</taxon>
        <taxon>Eurotiomycetes</taxon>
        <taxon>Chaetothyriomycetidae</taxon>
        <taxon>Chaetothyriales</taxon>
        <taxon>Herpotrichiellaceae</taxon>
        <taxon>Exophiala</taxon>
    </lineage>
</organism>
<accession>A0AAV9NJ09</accession>
<dbReference type="RefSeq" id="XP_064709655.1">
    <property type="nucleotide sequence ID" value="XM_064853256.1"/>
</dbReference>
<reference evidence="1 2" key="1">
    <citation type="submission" date="2023-08" db="EMBL/GenBank/DDBJ databases">
        <title>Black Yeasts Isolated from many extreme environments.</title>
        <authorList>
            <person name="Coleine C."/>
            <person name="Stajich J.E."/>
            <person name="Selbmann L."/>
        </authorList>
    </citation>
    <scope>NUCLEOTIDE SEQUENCE [LARGE SCALE GENOMIC DNA]</scope>
    <source>
        <strain evidence="1 2">CCFEE 5792</strain>
    </source>
</reference>
<dbReference type="Gene3D" id="3.30.70.100">
    <property type="match status" value="1"/>
</dbReference>
<comment type="caution">
    <text evidence="1">The sequence shown here is derived from an EMBL/GenBank/DDBJ whole genome shotgun (WGS) entry which is preliminary data.</text>
</comment>
<proteinExistence type="predicted"/>
<protein>
    <recommendedName>
        <fullName evidence="3">DUF1330 domain-containing protein</fullName>
    </recommendedName>
</protein>
<name>A0AAV9NJ09_9EURO</name>
<evidence type="ECO:0008006" key="3">
    <source>
        <dbReference type="Google" id="ProtNLM"/>
    </source>
</evidence>